<organism evidence="1 2">
    <name type="scientific">Pseudomonas fluorescens</name>
    <dbReference type="NCBI Taxonomy" id="294"/>
    <lineage>
        <taxon>Bacteria</taxon>
        <taxon>Pseudomonadati</taxon>
        <taxon>Pseudomonadota</taxon>
        <taxon>Gammaproteobacteria</taxon>
        <taxon>Pseudomonadales</taxon>
        <taxon>Pseudomonadaceae</taxon>
        <taxon>Pseudomonas</taxon>
    </lineage>
</organism>
<comment type="caution">
    <text evidence="1">The sequence shown here is derived from an EMBL/GenBank/DDBJ whole genome shotgun (WGS) entry which is preliminary data.</text>
</comment>
<reference evidence="1 2" key="1">
    <citation type="submission" date="2015-05" db="EMBL/GenBank/DDBJ databases">
        <title>A genomic and transcriptomic approach to investigate the blue pigment phenotype in Pseudomonas fluorescens.</title>
        <authorList>
            <person name="Andreani N.A."/>
            <person name="Cardazzo B."/>
        </authorList>
    </citation>
    <scope>NUCLEOTIDE SEQUENCE [LARGE SCALE GENOMIC DNA]</scope>
    <source>
        <strain evidence="1 2">Ps_22</strain>
    </source>
</reference>
<proteinExistence type="predicted"/>
<sequence length="166" mass="18076">MIAKARHFTADLRKQRGLAQQLVQIAFVEVPAGGGPAYIERVVTDLELAGLLTQVVHVFHQVAERGVFFAALLGECVVLQQPLPELATQIADGGQVDDLQPQALLERRVVQGFAGEQAVGEHQDLRTRSHIEQRRAGEFFRPGTTVQAGDIHRRGVGIQAQQASGQ</sequence>
<dbReference type="Proteomes" id="UP000061348">
    <property type="component" value="Unassembled WGS sequence"/>
</dbReference>
<dbReference type="EMBL" id="LCYA01000002">
    <property type="protein sequence ID" value="KWV90196.1"/>
    <property type="molecule type" value="Genomic_DNA"/>
</dbReference>
<evidence type="ECO:0000313" key="2">
    <source>
        <dbReference type="Proteomes" id="UP000061348"/>
    </source>
</evidence>
<gene>
    <name evidence="1" type="ORF">PFLmoz3_00194</name>
</gene>
<accession>A0A109LMK5</accession>
<protein>
    <submittedName>
        <fullName evidence="1">Uncharacterized protein</fullName>
    </submittedName>
</protein>
<dbReference type="AlphaFoldDB" id="A0A109LMK5"/>
<name>A0A109LMK5_PSEFL</name>
<evidence type="ECO:0000313" key="1">
    <source>
        <dbReference type="EMBL" id="KWV90196.1"/>
    </source>
</evidence>